<feature type="transmembrane region" description="Helical" evidence="6">
    <location>
        <begin position="87"/>
        <end position="106"/>
    </location>
</feature>
<dbReference type="InterPro" id="IPR050495">
    <property type="entry name" value="ATG22/LtaA_families"/>
</dbReference>
<evidence type="ECO:0000256" key="2">
    <source>
        <dbReference type="ARBA" id="ARBA00022448"/>
    </source>
</evidence>
<dbReference type="Pfam" id="PF11700">
    <property type="entry name" value="ATG22"/>
    <property type="match status" value="1"/>
</dbReference>
<dbReference type="Proteomes" id="UP000460435">
    <property type="component" value="Unassembled WGS sequence"/>
</dbReference>
<feature type="transmembrane region" description="Helical" evidence="6">
    <location>
        <begin position="403"/>
        <end position="422"/>
    </location>
</feature>
<feature type="transmembrane region" description="Helical" evidence="6">
    <location>
        <begin position="153"/>
        <end position="174"/>
    </location>
</feature>
<dbReference type="SUPFAM" id="SSF103473">
    <property type="entry name" value="MFS general substrate transporter"/>
    <property type="match status" value="1"/>
</dbReference>
<dbReference type="PANTHER" id="PTHR23519">
    <property type="entry name" value="AUTOPHAGY-RELATED PROTEIN 22"/>
    <property type="match status" value="1"/>
</dbReference>
<organism evidence="8 9">
    <name type="scientific">Phytoactinopolyspora mesophila</name>
    <dbReference type="NCBI Taxonomy" id="2650750"/>
    <lineage>
        <taxon>Bacteria</taxon>
        <taxon>Bacillati</taxon>
        <taxon>Actinomycetota</taxon>
        <taxon>Actinomycetes</taxon>
        <taxon>Jiangellales</taxon>
        <taxon>Jiangellaceae</taxon>
        <taxon>Phytoactinopolyspora</taxon>
    </lineage>
</organism>
<feature type="transmembrane region" description="Helical" evidence="6">
    <location>
        <begin position="249"/>
        <end position="272"/>
    </location>
</feature>
<evidence type="ECO:0000256" key="6">
    <source>
        <dbReference type="SAM" id="Phobius"/>
    </source>
</evidence>
<keyword evidence="5 6" id="KW-0472">Membrane</keyword>
<protein>
    <submittedName>
        <fullName evidence="8">MFS transporter</fullName>
    </submittedName>
</protein>
<feature type="transmembrane region" description="Helical" evidence="6">
    <location>
        <begin position="372"/>
        <end position="397"/>
    </location>
</feature>
<feature type="transmembrane region" description="Helical" evidence="6">
    <location>
        <begin position="57"/>
        <end position="75"/>
    </location>
</feature>
<feature type="transmembrane region" description="Helical" evidence="6">
    <location>
        <begin position="314"/>
        <end position="332"/>
    </location>
</feature>
<evidence type="ECO:0000256" key="5">
    <source>
        <dbReference type="ARBA" id="ARBA00023136"/>
    </source>
</evidence>
<dbReference type="GO" id="GO:0022857">
    <property type="term" value="F:transmembrane transporter activity"/>
    <property type="evidence" value="ECO:0007669"/>
    <property type="project" value="InterPro"/>
</dbReference>
<dbReference type="EMBL" id="WLZY01000002">
    <property type="protein sequence ID" value="NDL56858.1"/>
    <property type="molecule type" value="Genomic_DNA"/>
</dbReference>
<evidence type="ECO:0000259" key="7">
    <source>
        <dbReference type="PROSITE" id="PS50850"/>
    </source>
</evidence>
<evidence type="ECO:0000313" key="8">
    <source>
        <dbReference type="EMBL" id="NDL56858.1"/>
    </source>
</evidence>
<comment type="subcellular location">
    <subcellularLocation>
        <location evidence="1">Cell membrane</location>
        <topology evidence="1">Multi-pass membrane protein</topology>
    </subcellularLocation>
</comment>
<keyword evidence="9" id="KW-1185">Reference proteome</keyword>
<dbReference type="InterPro" id="IPR020846">
    <property type="entry name" value="MFS_dom"/>
</dbReference>
<reference evidence="8 9" key="1">
    <citation type="submission" date="2019-11" db="EMBL/GenBank/DDBJ databases">
        <authorList>
            <person name="Li X.-J."/>
            <person name="Feng X.-M."/>
        </authorList>
    </citation>
    <scope>NUCLEOTIDE SEQUENCE [LARGE SCALE GENOMIC DNA]</scope>
    <source>
        <strain evidence="8 9">XMNu-373</strain>
    </source>
</reference>
<dbReference type="PROSITE" id="PS50850">
    <property type="entry name" value="MFS"/>
    <property type="match status" value="1"/>
</dbReference>
<dbReference type="Gene3D" id="1.20.1250.20">
    <property type="entry name" value="MFS general substrate transporter like domains"/>
    <property type="match status" value="1"/>
</dbReference>
<dbReference type="PANTHER" id="PTHR23519:SF1">
    <property type="entry name" value="AUTOPHAGY-RELATED PROTEIN 22"/>
    <property type="match status" value="1"/>
</dbReference>
<sequence length="438" mass="45984">MSPLSSRLKHANRRARVAWAFWDWGSQSFNSIILTFVFTVYLTEAVAADADTGSRDLGIALTVAGAIVAVLAPVTGQRSDASGRRKLWLGVHSALVIGCMAAMFFVRPDPSYLLLGLVLVGLASIFSEFAGVNYNAMLVQVSTRETIGRVSGFGWAMGYFGGLAGLVVVLFAFVQPEVGIFGVTSDDGMDIRAVAVFCATWFAVFAIPLFLFVPEAPPSGDPTRRNILASYALLGKRIARMWRTERRTLWFLGASAIYRDGLAAIFTFAGVIAAGTFGFTSTEVIVFAVAANLAAGLGALIGGRVDDRLGPKTVIVGGLTTLVIAGIAIVAVPEPPMFWVGGLVLASLVGPIQSASRTFLARITPSGLEGEAFGLYATMGRAVSFTGPLAFSGFIALFGTQRAGMVGILLVLILGLVAVLGVRPPERPSGVSAPAAPR</sequence>
<keyword evidence="4 6" id="KW-1133">Transmembrane helix</keyword>
<feature type="transmembrane region" description="Helical" evidence="6">
    <location>
        <begin position="112"/>
        <end position="132"/>
    </location>
</feature>
<name>A0A7K3M332_9ACTN</name>
<feature type="transmembrane region" description="Helical" evidence="6">
    <location>
        <begin position="194"/>
        <end position="213"/>
    </location>
</feature>
<dbReference type="RefSeq" id="WP_162449560.1">
    <property type="nucleotide sequence ID" value="NZ_WLZY01000002.1"/>
</dbReference>
<feature type="transmembrane region" description="Helical" evidence="6">
    <location>
        <begin position="284"/>
        <end position="302"/>
    </location>
</feature>
<evidence type="ECO:0000256" key="3">
    <source>
        <dbReference type="ARBA" id="ARBA00022692"/>
    </source>
</evidence>
<evidence type="ECO:0000313" key="9">
    <source>
        <dbReference type="Proteomes" id="UP000460435"/>
    </source>
</evidence>
<comment type="caution">
    <text evidence="8">The sequence shown here is derived from an EMBL/GenBank/DDBJ whole genome shotgun (WGS) entry which is preliminary data.</text>
</comment>
<evidence type="ECO:0000256" key="1">
    <source>
        <dbReference type="ARBA" id="ARBA00004651"/>
    </source>
</evidence>
<keyword evidence="2" id="KW-0813">Transport</keyword>
<proteinExistence type="predicted"/>
<dbReference type="InterPro" id="IPR024671">
    <property type="entry name" value="Atg22-like"/>
</dbReference>
<keyword evidence="3 6" id="KW-0812">Transmembrane</keyword>
<dbReference type="GO" id="GO:0005886">
    <property type="term" value="C:plasma membrane"/>
    <property type="evidence" value="ECO:0007669"/>
    <property type="project" value="UniProtKB-SubCell"/>
</dbReference>
<dbReference type="InterPro" id="IPR036259">
    <property type="entry name" value="MFS_trans_sf"/>
</dbReference>
<feature type="domain" description="Major facilitator superfamily (MFS) profile" evidence="7">
    <location>
        <begin position="248"/>
        <end position="438"/>
    </location>
</feature>
<gene>
    <name evidence="8" type="ORF">F7O44_07205</name>
</gene>
<feature type="transmembrane region" description="Helical" evidence="6">
    <location>
        <begin position="338"/>
        <end position="360"/>
    </location>
</feature>
<accession>A0A7K3M332</accession>
<evidence type="ECO:0000256" key="4">
    <source>
        <dbReference type="ARBA" id="ARBA00022989"/>
    </source>
</evidence>
<dbReference type="AlphaFoldDB" id="A0A7K3M332"/>